<evidence type="ECO:0000313" key="2">
    <source>
        <dbReference type="Ensembl" id="ENSCPVP00000004246.2"/>
    </source>
</evidence>
<sequence length="90" mass="9337">MGLQGARWRNLGVSSLSPSSSWPPSSAVMLALLDCSRVEAHSQVPGFRSCPGARAPRHRPGAVGHRGAGGAAREALQGFSITQSSARQIS</sequence>
<evidence type="ECO:0000313" key="3">
    <source>
        <dbReference type="Proteomes" id="UP000694382"/>
    </source>
</evidence>
<accession>A0A8C3MCF8</accession>
<dbReference type="Ensembl" id="ENSCPVT00000004396.2">
    <property type="protein sequence ID" value="ENSCPVP00000004246.2"/>
    <property type="gene ID" value="ENSCPVG00000003109.2"/>
</dbReference>
<evidence type="ECO:0000256" key="1">
    <source>
        <dbReference type="SAM" id="MobiDB-lite"/>
    </source>
</evidence>
<name>A0A8C3MCF8_GEOPR</name>
<reference evidence="2" key="2">
    <citation type="submission" date="2025-09" db="UniProtKB">
        <authorList>
            <consortium name="Ensembl"/>
        </authorList>
    </citation>
    <scope>IDENTIFICATION</scope>
</reference>
<feature type="compositionally biased region" description="Low complexity" evidence="1">
    <location>
        <begin position="14"/>
        <end position="24"/>
    </location>
</feature>
<proteinExistence type="predicted"/>
<accession>A0A8U8B667</accession>
<reference evidence="2" key="1">
    <citation type="submission" date="2025-08" db="UniProtKB">
        <authorList>
            <consortium name="Ensembl"/>
        </authorList>
    </citation>
    <scope>IDENTIFICATION</scope>
</reference>
<feature type="region of interest" description="Disordered" evidence="1">
    <location>
        <begin position="1"/>
        <end position="24"/>
    </location>
</feature>
<organism evidence="2 3">
    <name type="scientific">Geospiza parvula</name>
    <name type="common">Small tree-finch</name>
    <name type="synonym">Camarhynchus parvulus</name>
    <dbReference type="NCBI Taxonomy" id="87175"/>
    <lineage>
        <taxon>Eukaryota</taxon>
        <taxon>Metazoa</taxon>
        <taxon>Chordata</taxon>
        <taxon>Craniata</taxon>
        <taxon>Vertebrata</taxon>
        <taxon>Euteleostomi</taxon>
        <taxon>Archelosauria</taxon>
        <taxon>Archosauria</taxon>
        <taxon>Dinosauria</taxon>
        <taxon>Saurischia</taxon>
        <taxon>Theropoda</taxon>
        <taxon>Coelurosauria</taxon>
        <taxon>Aves</taxon>
        <taxon>Neognathae</taxon>
        <taxon>Neoaves</taxon>
        <taxon>Telluraves</taxon>
        <taxon>Australaves</taxon>
        <taxon>Passeriformes</taxon>
        <taxon>Thraupidae</taxon>
        <taxon>Camarhynchus</taxon>
    </lineage>
</organism>
<feature type="region of interest" description="Disordered" evidence="1">
    <location>
        <begin position="45"/>
        <end position="70"/>
    </location>
</feature>
<dbReference type="AlphaFoldDB" id="A0A8C3MCF8"/>
<dbReference type="Proteomes" id="UP000694382">
    <property type="component" value="Unassembled WGS sequence"/>
</dbReference>
<keyword evidence="3" id="KW-1185">Reference proteome</keyword>
<protein>
    <submittedName>
        <fullName evidence="2">Uncharacterized protein</fullName>
    </submittedName>
</protein>